<organism evidence="2 3">
    <name type="scientific">Lysobacter brunescens</name>
    <dbReference type="NCBI Taxonomy" id="262323"/>
    <lineage>
        <taxon>Bacteria</taxon>
        <taxon>Pseudomonadati</taxon>
        <taxon>Pseudomonadota</taxon>
        <taxon>Gammaproteobacteria</taxon>
        <taxon>Lysobacterales</taxon>
        <taxon>Lysobacteraceae</taxon>
        <taxon>Lysobacter</taxon>
    </lineage>
</organism>
<evidence type="ECO:0000313" key="2">
    <source>
        <dbReference type="EMBL" id="MFD0724751.1"/>
    </source>
</evidence>
<evidence type="ECO:0000256" key="1">
    <source>
        <dbReference type="SAM" id="Phobius"/>
    </source>
</evidence>
<proteinExistence type="predicted"/>
<feature type="transmembrane region" description="Helical" evidence="1">
    <location>
        <begin position="220"/>
        <end position="240"/>
    </location>
</feature>
<keyword evidence="1" id="KW-0472">Membrane</keyword>
<keyword evidence="3" id="KW-1185">Reference proteome</keyword>
<comment type="caution">
    <text evidence="2">The sequence shown here is derived from an EMBL/GenBank/DDBJ whole genome shotgun (WGS) entry which is preliminary data.</text>
</comment>
<dbReference type="RefSeq" id="WP_386822396.1">
    <property type="nucleotide sequence ID" value="NZ_JBHTIF010000001.1"/>
</dbReference>
<keyword evidence="1" id="KW-0812">Transmembrane</keyword>
<protein>
    <recommendedName>
        <fullName evidence="4">HEPN domain-containing protein</fullName>
    </recommendedName>
</protein>
<evidence type="ECO:0008006" key="4">
    <source>
        <dbReference type="Google" id="ProtNLM"/>
    </source>
</evidence>
<dbReference type="Proteomes" id="UP001597110">
    <property type="component" value="Unassembled WGS sequence"/>
</dbReference>
<dbReference type="EMBL" id="JBHTIF010000001">
    <property type="protein sequence ID" value="MFD0724751.1"/>
    <property type="molecule type" value="Genomic_DNA"/>
</dbReference>
<keyword evidence="1" id="KW-1133">Transmembrane helix</keyword>
<name>A0ABW2Y8E6_9GAMM</name>
<accession>A0ABW2Y8E6</accession>
<gene>
    <name evidence="2" type="ORF">ACFQ0E_03980</name>
</gene>
<reference evidence="3" key="1">
    <citation type="journal article" date="2019" name="Int. J. Syst. Evol. Microbiol.">
        <title>The Global Catalogue of Microorganisms (GCM) 10K type strain sequencing project: providing services to taxonomists for standard genome sequencing and annotation.</title>
        <authorList>
            <consortium name="The Broad Institute Genomics Platform"/>
            <consortium name="The Broad Institute Genome Sequencing Center for Infectious Disease"/>
            <person name="Wu L."/>
            <person name="Ma J."/>
        </authorList>
    </citation>
    <scope>NUCLEOTIDE SEQUENCE [LARGE SCALE GENOMIC DNA]</scope>
    <source>
        <strain evidence="3">CCUG 55585</strain>
    </source>
</reference>
<sequence length="358" mass="40865">MEKWARKISLKPLLKRKGAMTPRKFLEKSLIELEMEAIASSLLPEMIAAQKTARDENGSMRWRDVNYINSTVEFSRAMYFARKISLQELVFLVSHSVEIFRENMRGGNDFQELESISKKIRDVEKSYGLKDDEFWPAGEGPSEYQELNEQWNALEDKLFNESLCALGGPEIAEIVKAGNGQYEKLRERGRRSFFHNNDRQEALADTVKRYEAEARVASAAGAYTAAIVLLGAALEGLLLLRCFRSKTKAIKIARDLPRQIRPSKPEVFEKWTLDALINVCLNAGWLPVIKTADLEVYPAGLAQRLREIRNYVHPGKISVEKPWIELEKRDFDDAEAIYTTLFATVFNKKVIRSVGEKA</sequence>
<evidence type="ECO:0000313" key="3">
    <source>
        <dbReference type="Proteomes" id="UP001597110"/>
    </source>
</evidence>